<gene>
    <name evidence="1" type="primary">Nfu_g_1_000398</name>
</gene>
<accession>A0A1A8LVJ9</accession>
<proteinExistence type="predicted"/>
<evidence type="ECO:0000313" key="1">
    <source>
        <dbReference type="EMBL" id="SBR48543.1"/>
    </source>
</evidence>
<name>A0A1A8LVJ9_9TELE</name>
<dbReference type="AlphaFoldDB" id="A0A1A8LVJ9"/>
<sequence>EVVISHALKVACVGAAVVPQGTMASSSGNTAGANNQIFPWFLWKKKSFLGKRKMHNPRMPVTPPFKAWKPFS</sequence>
<dbReference type="EMBL" id="HAEF01009472">
    <property type="protein sequence ID" value="SBR48543.1"/>
    <property type="molecule type" value="Transcribed_RNA"/>
</dbReference>
<organism evidence="1">
    <name type="scientific">Nothobranchius pienaari</name>
    <dbReference type="NCBI Taxonomy" id="704102"/>
    <lineage>
        <taxon>Eukaryota</taxon>
        <taxon>Metazoa</taxon>
        <taxon>Chordata</taxon>
        <taxon>Craniata</taxon>
        <taxon>Vertebrata</taxon>
        <taxon>Euteleostomi</taxon>
        <taxon>Actinopterygii</taxon>
        <taxon>Neopterygii</taxon>
        <taxon>Teleostei</taxon>
        <taxon>Neoteleostei</taxon>
        <taxon>Acanthomorphata</taxon>
        <taxon>Ovalentaria</taxon>
        <taxon>Atherinomorphae</taxon>
        <taxon>Cyprinodontiformes</taxon>
        <taxon>Nothobranchiidae</taxon>
        <taxon>Nothobranchius</taxon>
    </lineage>
</organism>
<reference evidence="1" key="2">
    <citation type="submission" date="2016-06" db="EMBL/GenBank/DDBJ databases">
        <title>The genome of a short-lived fish provides insights into sex chromosome evolution and the genetic control of aging.</title>
        <authorList>
            <person name="Reichwald K."/>
            <person name="Felder M."/>
            <person name="Petzold A."/>
            <person name="Koch P."/>
            <person name="Groth M."/>
            <person name="Platzer M."/>
        </authorList>
    </citation>
    <scope>NUCLEOTIDE SEQUENCE</scope>
    <source>
        <tissue evidence="1">Brain</tissue>
    </source>
</reference>
<protein>
    <submittedName>
        <fullName evidence="1">Uncharacterized protein</fullName>
    </submittedName>
</protein>
<feature type="non-terminal residue" evidence="1">
    <location>
        <position position="72"/>
    </location>
</feature>
<feature type="non-terminal residue" evidence="1">
    <location>
        <position position="1"/>
    </location>
</feature>
<reference evidence="1" key="1">
    <citation type="submission" date="2016-05" db="EMBL/GenBank/DDBJ databases">
        <authorList>
            <person name="Lavstsen T."/>
            <person name="Jespersen J.S."/>
        </authorList>
    </citation>
    <scope>NUCLEOTIDE SEQUENCE</scope>
    <source>
        <tissue evidence="1">Brain</tissue>
    </source>
</reference>